<evidence type="ECO:0000256" key="4">
    <source>
        <dbReference type="HAMAP-Rule" id="MF_00434"/>
    </source>
</evidence>
<dbReference type="NCBIfam" id="NF002018">
    <property type="entry name" value="PRK00823.1-3"/>
    <property type="match status" value="1"/>
</dbReference>
<dbReference type="InterPro" id="IPR001533">
    <property type="entry name" value="Pterin_deHydtase"/>
</dbReference>
<dbReference type="OrthoDB" id="5294615at2"/>
<dbReference type="GO" id="GO:0006729">
    <property type="term" value="P:tetrahydrobiopterin biosynthetic process"/>
    <property type="evidence" value="ECO:0007669"/>
    <property type="project" value="InterPro"/>
</dbReference>
<dbReference type="RefSeq" id="WP_044615948.1">
    <property type="nucleotide sequence ID" value="NZ_CP007142.1"/>
</dbReference>
<comment type="similarity">
    <text evidence="2 4">Belongs to the pterin-4-alpha-carbinolamine dehydratase family.</text>
</comment>
<evidence type="ECO:0000256" key="3">
    <source>
        <dbReference type="ARBA" id="ARBA00023239"/>
    </source>
</evidence>
<dbReference type="PANTHER" id="PTHR12599:SF0">
    <property type="entry name" value="PTERIN-4-ALPHA-CARBINOLAMINE DEHYDRATASE"/>
    <property type="match status" value="1"/>
</dbReference>
<accession>A0A0C5VI38</accession>
<dbReference type="STRING" id="1445510.YC6258_00983"/>
<organism evidence="5 6">
    <name type="scientific">Gynuella sunshinyii YC6258</name>
    <dbReference type="NCBI Taxonomy" id="1445510"/>
    <lineage>
        <taxon>Bacteria</taxon>
        <taxon>Pseudomonadati</taxon>
        <taxon>Pseudomonadota</taxon>
        <taxon>Gammaproteobacteria</taxon>
        <taxon>Oceanospirillales</taxon>
        <taxon>Saccharospirillaceae</taxon>
        <taxon>Gynuella</taxon>
    </lineage>
</organism>
<dbReference type="InterPro" id="IPR036428">
    <property type="entry name" value="PCD_sf"/>
</dbReference>
<keyword evidence="6" id="KW-1185">Reference proteome</keyword>
<keyword evidence="3 4" id="KW-0456">Lyase</keyword>
<dbReference type="GO" id="GO:0008124">
    <property type="term" value="F:4-alpha-hydroxytetrahydrobiopterin dehydratase activity"/>
    <property type="evidence" value="ECO:0007669"/>
    <property type="project" value="UniProtKB-UniRule"/>
</dbReference>
<dbReference type="Proteomes" id="UP000032266">
    <property type="component" value="Chromosome"/>
</dbReference>
<evidence type="ECO:0000256" key="1">
    <source>
        <dbReference type="ARBA" id="ARBA00001554"/>
    </source>
</evidence>
<evidence type="ECO:0000256" key="2">
    <source>
        <dbReference type="ARBA" id="ARBA00006472"/>
    </source>
</evidence>
<dbReference type="PANTHER" id="PTHR12599">
    <property type="entry name" value="PTERIN-4-ALPHA-CARBINOLAMINE DEHYDRATASE"/>
    <property type="match status" value="1"/>
</dbReference>
<gene>
    <name evidence="5" type="ORF">YC6258_00983</name>
</gene>
<dbReference type="Gene3D" id="3.30.1360.20">
    <property type="entry name" value="Transcriptional coactivator/pterin dehydratase"/>
    <property type="match status" value="1"/>
</dbReference>
<dbReference type="EMBL" id="CP007142">
    <property type="protein sequence ID" value="AJQ93033.1"/>
    <property type="molecule type" value="Genomic_DNA"/>
</dbReference>
<dbReference type="EC" id="4.2.1.96" evidence="4"/>
<evidence type="ECO:0000313" key="6">
    <source>
        <dbReference type="Proteomes" id="UP000032266"/>
    </source>
</evidence>
<protein>
    <recommendedName>
        <fullName evidence="4">Putative pterin-4-alpha-carbinolamine dehydratase</fullName>
        <shortName evidence="4">PHS</shortName>
        <ecNumber evidence="4">4.2.1.96</ecNumber>
    </recommendedName>
    <alternativeName>
        <fullName evidence="4">4-alpha-hydroxy-tetrahydropterin dehydratase</fullName>
    </alternativeName>
    <alternativeName>
        <fullName evidence="4">Pterin carbinolamine dehydratase</fullName>
        <shortName evidence="4">PCD</shortName>
    </alternativeName>
</protein>
<dbReference type="Pfam" id="PF01329">
    <property type="entry name" value="Pterin_4a"/>
    <property type="match status" value="1"/>
</dbReference>
<dbReference type="AlphaFoldDB" id="A0A0C5VI38"/>
<dbReference type="HAMAP" id="MF_00434">
    <property type="entry name" value="Pterin_4_alpha"/>
    <property type="match status" value="1"/>
</dbReference>
<dbReference type="HOGENOM" id="CLU_081974_4_0_6"/>
<name>A0A0C5VI38_9GAMM</name>
<sequence>MTIQPASDQHLQAFLNSHPHWTVHNQKLHGQWVFENFVQAFAFMTAVALTAEAANHHPDWSNQYQRVTIDLTTHEAGGITQRDFELAEQIDRIVDHFQQGK</sequence>
<dbReference type="KEGG" id="gsn:YC6258_00983"/>
<dbReference type="NCBIfam" id="NF002017">
    <property type="entry name" value="PRK00823.1-2"/>
    <property type="match status" value="1"/>
</dbReference>
<dbReference type="SUPFAM" id="SSF55248">
    <property type="entry name" value="PCD-like"/>
    <property type="match status" value="1"/>
</dbReference>
<reference evidence="5 6" key="1">
    <citation type="submission" date="2014-01" db="EMBL/GenBank/DDBJ databases">
        <title>Full genme sequencing of cellulolytic bacterium Gynuella sunshinyii YC6258T gen. nov., sp. nov.</title>
        <authorList>
            <person name="Khan H."/>
            <person name="Chung E.J."/>
            <person name="Chung Y.R."/>
        </authorList>
    </citation>
    <scope>NUCLEOTIDE SEQUENCE [LARGE SCALE GENOMIC DNA]</scope>
    <source>
        <strain evidence="5 6">YC6258</strain>
    </source>
</reference>
<evidence type="ECO:0000313" key="5">
    <source>
        <dbReference type="EMBL" id="AJQ93033.1"/>
    </source>
</evidence>
<proteinExistence type="inferred from homology"/>
<comment type="catalytic activity">
    <reaction evidence="1 4">
        <text>(4aS,6R)-4a-hydroxy-L-erythro-5,6,7,8-tetrahydrobiopterin = (6R)-L-erythro-6,7-dihydrobiopterin + H2O</text>
        <dbReference type="Rhea" id="RHEA:11920"/>
        <dbReference type="ChEBI" id="CHEBI:15377"/>
        <dbReference type="ChEBI" id="CHEBI:15642"/>
        <dbReference type="ChEBI" id="CHEBI:43120"/>
        <dbReference type="EC" id="4.2.1.96"/>
    </reaction>
</comment>